<evidence type="ECO:0000256" key="1">
    <source>
        <dbReference type="ARBA" id="ARBA00022679"/>
    </source>
</evidence>
<dbReference type="Proteomes" id="UP000244930">
    <property type="component" value="Chromosome"/>
</dbReference>
<gene>
    <name evidence="4" type="ORF">CEW83_09945</name>
</gene>
<dbReference type="EMBL" id="CP022187">
    <property type="protein sequence ID" value="AWI75494.1"/>
    <property type="molecule type" value="Genomic_DNA"/>
</dbReference>
<reference evidence="4 5" key="1">
    <citation type="submission" date="2017-06" db="EMBL/GenBank/DDBJ databases">
        <title>Azoarcus.</title>
        <authorList>
            <person name="Woo J.-H."/>
            <person name="Kim H.-S."/>
        </authorList>
    </citation>
    <scope>NUCLEOTIDE SEQUENCE [LARGE SCALE GENOMIC DNA]</scope>
    <source>
        <strain evidence="4 5">TSPY31</strain>
    </source>
</reference>
<dbReference type="InterPro" id="IPR045078">
    <property type="entry name" value="TST/MPST-like"/>
</dbReference>
<accession>A0A2U8GPQ0</accession>
<dbReference type="Gene3D" id="3.40.250.10">
    <property type="entry name" value="Rhodanese-like domain"/>
    <property type="match status" value="2"/>
</dbReference>
<dbReference type="InterPro" id="IPR001763">
    <property type="entry name" value="Rhodanese-like_dom"/>
</dbReference>
<keyword evidence="1 4" id="KW-0808">Transferase</keyword>
<dbReference type="AlphaFoldDB" id="A0A2U8GPQ0"/>
<dbReference type="InterPro" id="IPR036873">
    <property type="entry name" value="Rhodanese-like_dom_sf"/>
</dbReference>
<dbReference type="PANTHER" id="PTHR11364">
    <property type="entry name" value="THIOSULFATE SULFERTANSFERASE"/>
    <property type="match status" value="1"/>
</dbReference>
<feature type="domain" description="Rhodanese" evidence="3">
    <location>
        <begin position="168"/>
        <end position="281"/>
    </location>
</feature>
<evidence type="ECO:0000259" key="3">
    <source>
        <dbReference type="PROSITE" id="PS50206"/>
    </source>
</evidence>
<dbReference type="PANTHER" id="PTHR11364:SF27">
    <property type="entry name" value="SULFURTRANSFERASE"/>
    <property type="match status" value="1"/>
</dbReference>
<dbReference type="FunFam" id="3.40.250.10:FF:000035">
    <property type="entry name" value="Thiosulfate sulfurtransferase"/>
    <property type="match status" value="1"/>
</dbReference>
<dbReference type="RefSeq" id="WP_108949200.1">
    <property type="nucleotide sequence ID" value="NZ_CP022187.1"/>
</dbReference>
<dbReference type="SUPFAM" id="SSF52821">
    <property type="entry name" value="Rhodanese/Cell cycle control phosphatase"/>
    <property type="match status" value="2"/>
</dbReference>
<organism evidence="4 5">
    <name type="scientific">Parazoarcus communis</name>
    <dbReference type="NCBI Taxonomy" id="41977"/>
    <lineage>
        <taxon>Bacteria</taxon>
        <taxon>Pseudomonadati</taxon>
        <taxon>Pseudomonadota</taxon>
        <taxon>Betaproteobacteria</taxon>
        <taxon>Rhodocyclales</taxon>
        <taxon>Zoogloeaceae</taxon>
        <taxon>Parazoarcus</taxon>
    </lineage>
</organism>
<dbReference type="Pfam" id="PF00581">
    <property type="entry name" value="Rhodanese"/>
    <property type="match status" value="2"/>
</dbReference>
<keyword evidence="5" id="KW-1185">Reference proteome</keyword>
<dbReference type="CDD" id="cd01449">
    <property type="entry name" value="TST_Repeat_2"/>
    <property type="match status" value="1"/>
</dbReference>
<proteinExistence type="predicted"/>
<dbReference type="KEGG" id="acom:CEW83_09945"/>
<evidence type="ECO:0000313" key="5">
    <source>
        <dbReference type="Proteomes" id="UP000244930"/>
    </source>
</evidence>
<name>A0A2U8GPQ0_9RHOO</name>
<feature type="domain" description="Rhodanese" evidence="3">
    <location>
        <begin position="19"/>
        <end position="131"/>
    </location>
</feature>
<evidence type="ECO:0000256" key="2">
    <source>
        <dbReference type="ARBA" id="ARBA00022737"/>
    </source>
</evidence>
<dbReference type="PROSITE" id="PS50206">
    <property type="entry name" value="RHODANESE_3"/>
    <property type="match status" value="2"/>
</dbReference>
<dbReference type="SMART" id="SM00450">
    <property type="entry name" value="RHOD"/>
    <property type="match status" value="2"/>
</dbReference>
<protein>
    <submittedName>
        <fullName evidence="4">Sulfurtransferase</fullName>
    </submittedName>
</protein>
<keyword evidence="2" id="KW-0677">Repeat</keyword>
<dbReference type="GO" id="GO:0004792">
    <property type="term" value="F:thiosulfate-cyanide sulfurtransferase activity"/>
    <property type="evidence" value="ECO:0007669"/>
    <property type="project" value="TreeGrafter"/>
</dbReference>
<dbReference type="CDD" id="cd01448">
    <property type="entry name" value="TST_Repeat_1"/>
    <property type="match status" value="1"/>
</dbReference>
<sequence>MSASYSALIGARDLAERIHDPDWVIFDCRSDLANPDFGRDAYASGHIPGAFFMDLDEDLSGPKTGTNGRHPLPDPAALAARLEACGVGNHTQVVAYDDAGGMYAARLWWMLRWLGHHRVAVLDGGLQAWCSESQALSAAIPEAHPTPSYSLCLQPCRVDVDTVLAHLGQPDMLLIDARSPDRFRGENETRDPVGGHIPGAVNRFFGDNLDTRGCFRDSQTLRAEFEALLDGRDPSEVVHQCGSGVTGCHNLLAMEAAGLSGSRLYAGSWSEWCADPKRPVATGPA</sequence>
<evidence type="ECO:0000313" key="4">
    <source>
        <dbReference type="EMBL" id="AWI75494.1"/>
    </source>
</evidence>